<comment type="subcellular location">
    <subcellularLocation>
        <location evidence="1 8">Cell membrane</location>
        <topology evidence="1 8">Multi-pass membrane protein</topology>
    </subcellularLocation>
</comment>
<evidence type="ECO:0000259" key="9">
    <source>
        <dbReference type="PROSITE" id="PS51465"/>
    </source>
</evidence>
<dbReference type="NCBIfam" id="TIGR00805">
    <property type="entry name" value="oat"/>
    <property type="match status" value="2"/>
</dbReference>
<sequence length="910" mass="100847">MDTSSKENIQLFRKNSMQPVRRPSFKTEYSSSEEKQPCCGELKVFLGALSFVYFAKALAEGYLKSTITQIERRFEIPSSLVGVIDGSFEIECDIDASSSMWVYVFLGNLLRGIGETPIQPLGIAYLDDFASEDNAAFYIGCVQTVAIIGPIFGFLLGSLCAKLYVDIGFVNLDHITITPKDPQWVGAWWLGYLIAGIISLLAAVPFWCLPKSLPRPRSREDSNSSSEKSKFIVDGHTDYQTPHGEKVKIMEMARDFLPSLKNLFGNPVYFLYLCASTVQFNSLFGMVTYKPKYIEQQYGQSSSKANFVIGLINIPAVALGIFSGGIAMKKFRIGVCGAAKIYLGSSVLGYLLFLSLFALGCENSDVAGLTISYQGFISKALNAAIMKSSITQIERRFDISSSVAGLIDGSFEIGRESESYMWIYVLMGNMLRGMGETPIQPLGISYIDDFAEEGESSFYLGSIRITPKDSRWVGAWWLGFLLAGLLSIISSIPFFFLSKNLDKPQKERKVSISSHVLKTNDERSQMGNSTNHGQNVNENMTGFFRSLKSILTNPLYVLFLVLTLIQSSGFIGAITYLLKYIEQQYDKSTSEANTVVGCITLPTIATGMFVGGYIIKKFKLTLLGIAKYLFFINILSTLFYQFNFTLICESKLVAGLTLTYDGNNPVASHINVPLSYCNSDCNCDENQWEPVCGDNGITYISPCLAGCKSSSGNKKPIVFYNCSCVEATGFQNRNNSAYLGACPRDDECRKKFHIYIVLQILNSFTTALGTASTIMLLFKNVQPELKSLAMGFHSLIIRSLGGIPAPIYFGALIDKTCMKWSINSSGKQGSCRIYNSKLFGYSFWGLIGSTKLLTVILFIAFIYAMKKKYQGKDTKVSENGRKTVNEENLKFLNNYGRCIPPARADSETHM</sequence>
<dbReference type="eggNOG" id="KOG3626">
    <property type="taxonomic scope" value="Eukaryota"/>
</dbReference>
<dbReference type="PROSITE" id="PS51465">
    <property type="entry name" value="KAZAL_2"/>
    <property type="match status" value="1"/>
</dbReference>
<dbReference type="Gene3D" id="1.20.1250.20">
    <property type="entry name" value="MFS general substrate transporter like domains"/>
    <property type="match status" value="2"/>
</dbReference>
<keyword evidence="5 8" id="KW-1133">Transmembrane helix</keyword>
<name>L5KN38_PTEAL</name>
<keyword evidence="8" id="KW-0813">Transport</keyword>
<dbReference type="AlphaFoldDB" id="L5KN38"/>
<feature type="transmembrane region" description="Helical" evidence="8">
    <location>
        <begin position="339"/>
        <end position="359"/>
    </location>
</feature>
<evidence type="ECO:0000256" key="1">
    <source>
        <dbReference type="ARBA" id="ARBA00004651"/>
    </source>
</evidence>
<dbReference type="GO" id="GO:0043252">
    <property type="term" value="P:sodium-independent organic anion transport"/>
    <property type="evidence" value="ECO:0007669"/>
    <property type="project" value="TreeGrafter"/>
</dbReference>
<keyword evidence="8" id="KW-0406">Ion transport</keyword>
<dbReference type="STRING" id="9402.L5KN38"/>
<protein>
    <recommendedName>
        <fullName evidence="8">Solute carrier organic anion transporter family member</fullName>
    </recommendedName>
</protein>
<dbReference type="GO" id="GO:0016323">
    <property type="term" value="C:basolateral plasma membrane"/>
    <property type="evidence" value="ECO:0007669"/>
    <property type="project" value="TreeGrafter"/>
</dbReference>
<evidence type="ECO:0000256" key="5">
    <source>
        <dbReference type="ARBA" id="ARBA00022989"/>
    </source>
</evidence>
<feature type="domain" description="Kazal-like" evidence="9">
    <location>
        <begin position="671"/>
        <end position="726"/>
    </location>
</feature>
<dbReference type="InterPro" id="IPR002350">
    <property type="entry name" value="Kazal_dom"/>
</dbReference>
<feature type="transmembrane region" description="Helical" evidence="8">
    <location>
        <begin position="135"/>
        <end position="165"/>
    </location>
</feature>
<evidence type="ECO:0000313" key="11">
    <source>
        <dbReference type="Proteomes" id="UP000010552"/>
    </source>
</evidence>
<keyword evidence="6 8" id="KW-0472">Membrane</keyword>
<dbReference type="FunFam" id="1.20.1250.20:FF:001149">
    <property type="entry name" value="Solute carrier organic anion transporter family member"/>
    <property type="match status" value="1"/>
</dbReference>
<feature type="transmembrane region" description="Helical" evidence="8">
    <location>
        <begin position="843"/>
        <end position="865"/>
    </location>
</feature>
<evidence type="ECO:0000256" key="6">
    <source>
        <dbReference type="ARBA" id="ARBA00023136"/>
    </source>
</evidence>
<dbReference type="PANTHER" id="PTHR11388:SF89">
    <property type="entry name" value="SOLUTE CARRIER ORGANIC ANION TRANSPORTER FAMILY MEMBER 1B3"/>
    <property type="match status" value="1"/>
</dbReference>
<dbReference type="Proteomes" id="UP000010552">
    <property type="component" value="Unassembled WGS sequence"/>
</dbReference>
<feature type="transmembrane region" description="Helical" evidence="8">
    <location>
        <begin position="269"/>
        <end position="287"/>
    </location>
</feature>
<keyword evidence="7" id="KW-1015">Disulfide bond</keyword>
<dbReference type="EMBL" id="KB030666">
    <property type="protein sequence ID" value="ELK11983.1"/>
    <property type="molecule type" value="Genomic_DNA"/>
</dbReference>
<feature type="transmembrane region" description="Helical" evidence="8">
    <location>
        <begin position="622"/>
        <end position="642"/>
    </location>
</feature>
<dbReference type="Pfam" id="PF07648">
    <property type="entry name" value="Kazal_2"/>
    <property type="match status" value="1"/>
</dbReference>
<dbReference type="Pfam" id="PF03137">
    <property type="entry name" value="OATP"/>
    <property type="match status" value="4"/>
</dbReference>
<accession>L5KN38</accession>
<evidence type="ECO:0000256" key="3">
    <source>
        <dbReference type="ARBA" id="ARBA00022475"/>
    </source>
</evidence>
<evidence type="ECO:0000256" key="2">
    <source>
        <dbReference type="ARBA" id="ARBA00009657"/>
    </source>
</evidence>
<gene>
    <name evidence="10" type="ORF">PAL_GLEAN10015661</name>
</gene>
<dbReference type="PANTHER" id="PTHR11388">
    <property type="entry name" value="ORGANIC ANION TRANSPORTER"/>
    <property type="match status" value="1"/>
</dbReference>
<dbReference type="SUPFAM" id="SSF103473">
    <property type="entry name" value="MFS general substrate transporter"/>
    <property type="match status" value="2"/>
</dbReference>
<evidence type="ECO:0000256" key="4">
    <source>
        <dbReference type="ARBA" id="ARBA00022692"/>
    </source>
</evidence>
<feature type="transmembrane region" description="Helical" evidence="8">
    <location>
        <begin position="594"/>
        <end position="615"/>
    </location>
</feature>
<dbReference type="SUPFAM" id="SSF100895">
    <property type="entry name" value="Kazal-type serine protease inhibitors"/>
    <property type="match status" value="1"/>
</dbReference>
<feature type="transmembrane region" description="Helical" evidence="8">
    <location>
        <begin position="752"/>
        <end position="778"/>
    </location>
</feature>
<evidence type="ECO:0000256" key="8">
    <source>
        <dbReference type="RuleBase" id="RU362056"/>
    </source>
</evidence>
<dbReference type="GO" id="GO:0006811">
    <property type="term" value="P:monoatomic ion transport"/>
    <property type="evidence" value="ECO:0007669"/>
    <property type="project" value="UniProtKB-KW"/>
</dbReference>
<evidence type="ECO:0000313" key="10">
    <source>
        <dbReference type="EMBL" id="ELK11983.1"/>
    </source>
</evidence>
<reference evidence="11" key="1">
    <citation type="journal article" date="2013" name="Science">
        <title>Comparative analysis of bat genomes provides insight into the evolution of flight and immunity.</title>
        <authorList>
            <person name="Zhang G."/>
            <person name="Cowled C."/>
            <person name="Shi Z."/>
            <person name="Huang Z."/>
            <person name="Bishop-Lilly K.A."/>
            <person name="Fang X."/>
            <person name="Wynne J.W."/>
            <person name="Xiong Z."/>
            <person name="Baker M.L."/>
            <person name="Zhao W."/>
            <person name="Tachedjian M."/>
            <person name="Zhu Y."/>
            <person name="Zhou P."/>
            <person name="Jiang X."/>
            <person name="Ng J."/>
            <person name="Yang L."/>
            <person name="Wu L."/>
            <person name="Xiao J."/>
            <person name="Feng Y."/>
            <person name="Chen Y."/>
            <person name="Sun X."/>
            <person name="Zhang Y."/>
            <person name="Marsh G.A."/>
            <person name="Crameri G."/>
            <person name="Broder C.C."/>
            <person name="Frey K.G."/>
            <person name="Wang L.F."/>
            <person name="Wang J."/>
        </authorList>
    </citation>
    <scope>NUCLEOTIDE SEQUENCE [LARGE SCALE GENOMIC DNA]</scope>
</reference>
<dbReference type="InterPro" id="IPR036259">
    <property type="entry name" value="MFS_trans_sf"/>
</dbReference>
<organism evidence="10 11">
    <name type="scientific">Pteropus alecto</name>
    <name type="common">Black flying fox</name>
    <dbReference type="NCBI Taxonomy" id="9402"/>
    <lineage>
        <taxon>Eukaryota</taxon>
        <taxon>Metazoa</taxon>
        <taxon>Chordata</taxon>
        <taxon>Craniata</taxon>
        <taxon>Vertebrata</taxon>
        <taxon>Euteleostomi</taxon>
        <taxon>Mammalia</taxon>
        <taxon>Eutheria</taxon>
        <taxon>Laurasiatheria</taxon>
        <taxon>Chiroptera</taxon>
        <taxon>Yinpterochiroptera</taxon>
        <taxon>Pteropodoidea</taxon>
        <taxon>Pteropodidae</taxon>
        <taxon>Pteropodinae</taxon>
        <taxon>Pteropus</taxon>
    </lineage>
</organism>
<dbReference type="InParanoid" id="L5KN38"/>
<dbReference type="InterPro" id="IPR036058">
    <property type="entry name" value="Kazal_dom_sf"/>
</dbReference>
<dbReference type="InterPro" id="IPR004156">
    <property type="entry name" value="OATP"/>
</dbReference>
<keyword evidence="11" id="KW-1185">Reference proteome</keyword>
<keyword evidence="4 8" id="KW-0812">Transmembrane</keyword>
<dbReference type="FunCoup" id="L5KN38">
    <property type="interactions" value="126"/>
</dbReference>
<dbReference type="GO" id="GO:0015125">
    <property type="term" value="F:bile acid transmembrane transporter activity"/>
    <property type="evidence" value="ECO:0007669"/>
    <property type="project" value="TreeGrafter"/>
</dbReference>
<feature type="transmembrane region" description="Helical" evidence="8">
    <location>
        <begin position="185"/>
        <end position="209"/>
    </location>
</feature>
<feature type="transmembrane region" description="Helical" evidence="8">
    <location>
        <begin position="307"/>
        <end position="327"/>
    </location>
</feature>
<feature type="transmembrane region" description="Helical" evidence="8">
    <location>
        <begin position="555"/>
        <end position="578"/>
    </location>
</feature>
<feature type="transmembrane region" description="Helical" evidence="8">
    <location>
        <begin position="475"/>
        <end position="497"/>
    </location>
</feature>
<evidence type="ECO:0000256" key="7">
    <source>
        <dbReference type="ARBA" id="ARBA00023157"/>
    </source>
</evidence>
<proteinExistence type="inferred from homology"/>
<comment type="similarity">
    <text evidence="2 8">Belongs to the organo anion transporter (TC 2.A.60) family.</text>
</comment>
<keyword evidence="3" id="KW-1003">Cell membrane</keyword>
<dbReference type="GO" id="GO:0015347">
    <property type="term" value="F:sodium-independent organic anion transmembrane transporter activity"/>
    <property type="evidence" value="ECO:0007669"/>
    <property type="project" value="TreeGrafter"/>
</dbReference>
<feature type="transmembrane region" description="Helical" evidence="8">
    <location>
        <begin position="790"/>
        <end position="813"/>
    </location>
</feature>